<feature type="compositionally biased region" description="Polar residues" evidence="1">
    <location>
        <begin position="149"/>
        <end position="158"/>
    </location>
</feature>
<reference evidence="2" key="1">
    <citation type="submission" date="2020-04" db="EMBL/GenBank/DDBJ databases">
        <title>Draft genome resource of the tomato pathogen Pseudocercospora fuligena.</title>
        <authorList>
            <person name="Zaccaron A."/>
        </authorList>
    </citation>
    <scope>NUCLEOTIDE SEQUENCE</scope>
    <source>
        <strain evidence="2">PF001</strain>
    </source>
</reference>
<comment type="caution">
    <text evidence="2">The sequence shown here is derived from an EMBL/GenBank/DDBJ whole genome shotgun (WGS) entry which is preliminary data.</text>
</comment>
<evidence type="ECO:0000256" key="1">
    <source>
        <dbReference type="SAM" id="MobiDB-lite"/>
    </source>
</evidence>
<organism evidence="2 3">
    <name type="scientific">Pseudocercospora fuligena</name>
    <dbReference type="NCBI Taxonomy" id="685502"/>
    <lineage>
        <taxon>Eukaryota</taxon>
        <taxon>Fungi</taxon>
        <taxon>Dikarya</taxon>
        <taxon>Ascomycota</taxon>
        <taxon>Pezizomycotina</taxon>
        <taxon>Dothideomycetes</taxon>
        <taxon>Dothideomycetidae</taxon>
        <taxon>Mycosphaerellales</taxon>
        <taxon>Mycosphaerellaceae</taxon>
        <taxon>Pseudocercospora</taxon>
    </lineage>
</organism>
<dbReference type="AlphaFoldDB" id="A0A8H6RBS9"/>
<dbReference type="Proteomes" id="UP000660729">
    <property type="component" value="Unassembled WGS sequence"/>
</dbReference>
<evidence type="ECO:0000313" key="2">
    <source>
        <dbReference type="EMBL" id="KAF7188059.1"/>
    </source>
</evidence>
<dbReference type="EMBL" id="JABCIY010000217">
    <property type="protein sequence ID" value="KAF7188059.1"/>
    <property type="molecule type" value="Genomic_DNA"/>
</dbReference>
<gene>
    <name evidence="2" type="ORF">HII31_10631</name>
</gene>
<accession>A0A8H6RBS9</accession>
<evidence type="ECO:0000313" key="3">
    <source>
        <dbReference type="Proteomes" id="UP000660729"/>
    </source>
</evidence>
<feature type="region of interest" description="Disordered" evidence="1">
    <location>
        <begin position="17"/>
        <end position="102"/>
    </location>
</feature>
<proteinExistence type="predicted"/>
<dbReference type="OrthoDB" id="10620828at2759"/>
<feature type="compositionally biased region" description="Polar residues" evidence="1">
    <location>
        <begin position="30"/>
        <end position="41"/>
    </location>
</feature>
<keyword evidence="3" id="KW-1185">Reference proteome</keyword>
<feature type="compositionally biased region" description="Basic and acidic residues" evidence="1">
    <location>
        <begin position="46"/>
        <end position="60"/>
    </location>
</feature>
<feature type="region of interest" description="Disordered" evidence="1">
    <location>
        <begin position="145"/>
        <end position="175"/>
    </location>
</feature>
<name>A0A8H6RBS9_9PEZI</name>
<sequence length="339" mass="38521">MASRPIPSWFDNLPSWIQSGRNSYHDDQGSRVSSLVSASTRTKTKSRAEAMRKLEGRKLSEPTTMASTRGEDSESEDDDPWTDPWQWQRPPGARRSSSVYSEAQELQTMHKYFDEQIQNPFVEEDHAGPGAAGHVKKPFVEDCRERTKPGSQNYTKNPFTEEDNSSSEEFTSAEAKQQDLGFQVRNALRQSYTTDLTHPPKAYSVLSRRFSLTPSDSPYRLSWLHSCPDDEYAKAHGLWRGASRSFDPDLRSERSAKEAEAARYLGWRFETVEAPKSVYQSSVESKLSSCPSRSVYPCLRRHDSSQLRTIEAALSEMVALSHARTSERVWLKGELLIIN</sequence>
<protein>
    <submittedName>
        <fullName evidence="2">Uncharacterized protein</fullName>
    </submittedName>
</protein>
<feature type="compositionally biased region" description="Low complexity" evidence="1">
    <location>
        <begin position="82"/>
        <end position="91"/>
    </location>
</feature>